<evidence type="ECO:0000313" key="6">
    <source>
        <dbReference type="EMBL" id="BFO16851.1"/>
    </source>
</evidence>
<evidence type="ECO:0000256" key="2">
    <source>
        <dbReference type="ARBA" id="ARBA00023268"/>
    </source>
</evidence>
<dbReference type="SUPFAM" id="SSF51735">
    <property type="entry name" value="NAD(P)-binding Rossmann-fold domains"/>
    <property type="match status" value="2"/>
</dbReference>
<dbReference type="Gene3D" id="3.40.50.720">
    <property type="entry name" value="NAD(P)-binding Rossmann-like Domain"/>
    <property type="match status" value="1"/>
</dbReference>
<feature type="compositionally biased region" description="Low complexity" evidence="4">
    <location>
        <begin position="547"/>
        <end position="558"/>
    </location>
</feature>
<accession>A0AAT9HHG3</accession>
<dbReference type="CDD" id="cd08956">
    <property type="entry name" value="KR_3_FAS_SDR_x"/>
    <property type="match status" value="1"/>
</dbReference>
<dbReference type="InterPro" id="IPR049900">
    <property type="entry name" value="PKS_mFAS_DH"/>
</dbReference>
<evidence type="ECO:0000256" key="3">
    <source>
        <dbReference type="PROSITE-ProRule" id="PRU01363"/>
    </source>
</evidence>
<feature type="compositionally biased region" description="Polar residues" evidence="4">
    <location>
        <begin position="607"/>
        <end position="616"/>
    </location>
</feature>
<evidence type="ECO:0000256" key="4">
    <source>
        <dbReference type="SAM" id="MobiDB-lite"/>
    </source>
</evidence>
<dbReference type="AlphaFoldDB" id="A0AAT9HHG3"/>
<keyword evidence="1" id="KW-0808">Transferase</keyword>
<comment type="caution">
    <text evidence="3">Lacks conserved residue(s) required for the propagation of feature annotation.</text>
</comment>
<dbReference type="Pfam" id="PF14765">
    <property type="entry name" value="PS-DH"/>
    <property type="match status" value="1"/>
</dbReference>
<dbReference type="InterPro" id="IPR057326">
    <property type="entry name" value="KR_dom"/>
</dbReference>
<evidence type="ECO:0000256" key="1">
    <source>
        <dbReference type="ARBA" id="ARBA00022679"/>
    </source>
</evidence>
<dbReference type="PANTHER" id="PTHR43775">
    <property type="entry name" value="FATTY ACID SYNTHASE"/>
    <property type="match status" value="1"/>
</dbReference>
<sequence length="616" mass="64012">MWRADDAAYAEVELPADVAADAAAFALHPALLDAVLHSTDLATDQPEGAPTRVPFSWTGVSLYASGASAVRVRILPGGPDTAALHLYDGTGAPVARVDAVVSRPLDQDALHSERAHTEAPMRLDWYEAPPADDSKDRPQPTVIGPFPTPDGPADVPGAVRAVIGQVLDRLRERLADDDTGTPLLVLTRGAVSASTAETVELAQAPVWGLVRAAQAEHPGRIVLADLDAAARHDDPALLADLIATGEPELAVRGWKLTAPRLVVPGVSDDEASGGAGAQPWSGDGSVLVTGGTGGLGAVVARHLVVEHGVRRLVLVSRRGGAAPGAAELAGELETLGAEVSVVAADVSDREQVAGVLAGIAAEHPLTAVVHAAGVADDGLVTSLTGDRFDTVLRPKADAAWHLHELTRHLDLKAFVLFSSAAGYLDGAGQGNYAAANVFLDALAHHRRSQGLPATSLAWGLWTGDQGMGARLDAAALRRITRLGLVPLGPEENLALLDAALTSGHAAHVPVRVDRQALVARPDGPPRCCPVWCARRPGRSPPPRRASPRPAHSSAASPGSRPPNAPRRSWTWSATMWPPCSGTTAPPTWWRPVPSASSGSTPWPPWSCATSSRPPPA</sequence>
<reference evidence="6" key="1">
    <citation type="submission" date="2024-06" db="EMBL/GenBank/DDBJ databases">
        <authorList>
            <consortium name="consrtm"/>
            <person name="Uemura M."/>
            <person name="Terahara T."/>
        </authorList>
    </citation>
    <scope>NUCLEOTIDE SEQUENCE</scope>
    <source>
        <strain evidence="6">KM77-8</strain>
    </source>
</reference>
<dbReference type="InterPro" id="IPR042104">
    <property type="entry name" value="PKS_dehydratase_sf"/>
</dbReference>
<dbReference type="Pfam" id="PF08659">
    <property type="entry name" value="KR"/>
    <property type="match status" value="1"/>
</dbReference>
<name>A0AAT9HHG3_9ACTN</name>
<feature type="domain" description="PKS/mFAS DH" evidence="5">
    <location>
        <begin position="1"/>
        <end position="111"/>
    </location>
</feature>
<organism evidence="6">
    <name type="scientific">Streptomyces haneummycinicus</name>
    <dbReference type="NCBI Taxonomy" id="3074435"/>
    <lineage>
        <taxon>Bacteria</taxon>
        <taxon>Bacillati</taxon>
        <taxon>Actinomycetota</taxon>
        <taxon>Actinomycetes</taxon>
        <taxon>Kitasatosporales</taxon>
        <taxon>Streptomycetaceae</taxon>
        <taxon>Streptomyces</taxon>
    </lineage>
</organism>
<dbReference type="Pfam" id="PF22953">
    <property type="entry name" value="SpnB_Rossmann"/>
    <property type="match status" value="1"/>
</dbReference>
<dbReference type="PROSITE" id="PS52019">
    <property type="entry name" value="PKS_MFAS_DH"/>
    <property type="match status" value="1"/>
</dbReference>
<dbReference type="InterPro" id="IPR013968">
    <property type="entry name" value="PKS_KR"/>
</dbReference>
<dbReference type="GO" id="GO:0004312">
    <property type="term" value="F:fatty acid synthase activity"/>
    <property type="evidence" value="ECO:0007669"/>
    <property type="project" value="TreeGrafter"/>
</dbReference>
<keyword evidence="2" id="KW-0511">Multifunctional enzyme</keyword>
<gene>
    <name evidence="6" type="ORF">SHKM778_32390</name>
</gene>
<feature type="region of interest" description="N-terminal hotdog fold" evidence="3">
    <location>
        <position position="1"/>
    </location>
</feature>
<feature type="region of interest" description="C-terminal hotdog fold" evidence="3">
    <location>
        <begin position="1"/>
        <end position="111"/>
    </location>
</feature>
<dbReference type="Gene3D" id="3.10.129.110">
    <property type="entry name" value="Polyketide synthase dehydratase"/>
    <property type="match status" value="1"/>
</dbReference>
<dbReference type="EMBL" id="AP035768">
    <property type="protein sequence ID" value="BFO16851.1"/>
    <property type="molecule type" value="Genomic_DNA"/>
</dbReference>
<dbReference type="PANTHER" id="PTHR43775:SF51">
    <property type="entry name" value="INACTIVE PHENOLPHTHIOCEROL SYNTHESIS POLYKETIDE SYNTHASE TYPE I PKS1-RELATED"/>
    <property type="match status" value="1"/>
</dbReference>
<dbReference type="InterPro" id="IPR055123">
    <property type="entry name" value="SpnB-like_Rossmann"/>
</dbReference>
<dbReference type="SMART" id="SM00822">
    <property type="entry name" value="PKS_KR"/>
    <property type="match status" value="1"/>
</dbReference>
<dbReference type="InterPro" id="IPR050091">
    <property type="entry name" value="PKS_NRPS_Biosynth_Enz"/>
</dbReference>
<protein>
    <recommendedName>
        <fullName evidence="5">PKS/mFAS DH domain-containing protein</fullName>
    </recommendedName>
</protein>
<dbReference type="InterPro" id="IPR049551">
    <property type="entry name" value="PKS_DH_C"/>
</dbReference>
<evidence type="ECO:0000259" key="5">
    <source>
        <dbReference type="PROSITE" id="PS52019"/>
    </source>
</evidence>
<proteinExistence type="predicted"/>
<reference evidence="6" key="2">
    <citation type="submission" date="2024-07" db="EMBL/GenBank/DDBJ databases">
        <title>Streptomyces haneummycinica sp. nov., a new antibiotic-producing actinobacterium isolated from marine sediment.</title>
        <authorList>
            <person name="Uemura M."/>
            <person name="Hamada M."/>
            <person name="Hirano S."/>
            <person name="Kobayashi K."/>
            <person name="Ohshiro T."/>
            <person name="Kobayashi T."/>
            <person name="Terahara T."/>
        </authorList>
    </citation>
    <scope>NUCLEOTIDE SEQUENCE</scope>
    <source>
        <strain evidence="6">KM77-8</strain>
    </source>
</reference>
<feature type="region of interest" description="Disordered" evidence="4">
    <location>
        <begin position="127"/>
        <end position="154"/>
    </location>
</feature>
<feature type="region of interest" description="Disordered" evidence="4">
    <location>
        <begin position="530"/>
        <end position="616"/>
    </location>
</feature>
<dbReference type="GO" id="GO:0006633">
    <property type="term" value="P:fatty acid biosynthetic process"/>
    <property type="evidence" value="ECO:0007669"/>
    <property type="project" value="TreeGrafter"/>
</dbReference>
<dbReference type="InterPro" id="IPR036291">
    <property type="entry name" value="NAD(P)-bd_dom_sf"/>
</dbReference>